<dbReference type="Proteomes" id="UP000299102">
    <property type="component" value="Unassembled WGS sequence"/>
</dbReference>
<evidence type="ECO:0000313" key="1">
    <source>
        <dbReference type="EMBL" id="GBP51920.1"/>
    </source>
</evidence>
<evidence type="ECO:0000313" key="2">
    <source>
        <dbReference type="Proteomes" id="UP000299102"/>
    </source>
</evidence>
<name>A0A4C1WM49_EUMVA</name>
<dbReference type="AlphaFoldDB" id="A0A4C1WM49"/>
<sequence>MNPARTFRAFVTVLNKACSGLFWTRKITGRSVATGRVTYAVDAVRIQTNRLRNTPQRLRLKGPIKKALKAEPLYVILYSNGVYLFIYIRLTSGLGANLTAGSLSAGKGGGPEARFYA</sequence>
<reference evidence="1 2" key="1">
    <citation type="journal article" date="2019" name="Commun. Biol.">
        <title>The bagworm genome reveals a unique fibroin gene that provides high tensile strength.</title>
        <authorList>
            <person name="Kono N."/>
            <person name="Nakamura H."/>
            <person name="Ohtoshi R."/>
            <person name="Tomita M."/>
            <person name="Numata K."/>
            <person name="Arakawa K."/>
        </authorList>
    </citation>
    <scope>NUCLEOTIDE SEQUENCE [LARGE SCALE GENOMIC DNA]</scope>
</reference>
<proteinExistence type="predicted"/>
<comment type="caution">
    <text evidence="1">The sequence shown here is derived from an EMBL/GenBank/DDBJ whole genome shotgun (WGS) entry which is preliminary data.</text>
</comment>
<organism evidence="1 2">
    <name type="scientific">Eumeta variegata</name>
    <name type="common">Bagworm moth</name>
    <name type="synonym">Eumeta japonica</name>
    <dbReference type="NCBI Taxonomy" id="151549"/>
    <lineage>
        <taxon>Eukaryota</taxon>
        <taxon>Metazoa</taxon>
        <taxon>Ecdysozoa</taxon>
        <taxon>Arthropoda</taxon>
        <taxon>Hexapoda</taxon>
        <taxon>Insecta</taxon>
        <taxon>Pterygota</taxon>
        <taxon>Neoptera</taxon>
        <taxon>Endopterygota</taxon>
        <taxon>Lepidoptera</taxon>
        <taxon>Glossata</taxon>
        <taxon>Ditrysia</taxon>
        <taxon>Tineoidea</taxon>
        <taxon>Psychidae</taxon>
        <taxon>Oiketicinae</taxon>
        <taxon>Eumeta</taxon>
    </lineage>
</organism>
<protein>
    <submittedName>
        <fullName evidence="1">Uncharacterized protein</fullName>
    </submittedName>
</protein>
<dbReference type="EMBL" id="BGZK01000592">
    <property type="protein sequence ID" value="GBP51920.1"/>
    <property type="molecule type" value="Genomic_DNA"/>
</dbReference>
<keyword evidence="2" id="KW-1185">Reference proteome</keyword>
<gene>
    <name evidence="1" type="ORF">EVAR_80015_1</name>
</gene>
<accession>A0A4C1WM49</accession>